<evidence type="ECO:0000313" key="2">
    <source>
        <dbReference type="Proteomes" id="UP000051952"/>
    </source>
</evidence>
<name>A0A0S4IPZ8_BODSA</name>
<keyword evidence="2" id="KW-1185">Reference proteome</keyword>
<dbReference type="AlphaFoldDB" id="A0A0S4IPZ8"/>
<sequence length="125" mass="14527">MTVRNSMQTKPYTIQTTKNCSKLQHSPAPFTGSFIRSFFHPHKKKTFVSCCSLQCFRHLPQKPYLNTSANTHRHNMTVRKSMQTKPYTIQTTKTHHLSIISSLLHCIIQKITSQPQAHSEREMRT</sequence>
<evidence type="ECO:0000313" key="1">
    <source>
        <dbReference type="EMBL" id="CUF91279.1"/>
    </source>
</evidence>
<dbReference type="VEuPathDB" id="TriTrypDB:BSAL_67115"/>
<dbReference type="EMBL" id="CYKH01000445">
    <property type="protein sequence ID" value="CUF91279.1"/>
    <property type="molecule type" value="Genomic_DNA"/>
</dbReference>
<dbReference type="Proteomes" id="UP000051952">
    <property type="component" value="Unassembled WGS sequence"/>
</dbReference>
<gene>
    <name evidence="1" type="ORF">BSAL_67115</name>
</gene>
<accession>A0A0S4IPZ8</accession>
<proteinExistence type="predicted"/>
<protein>
    <submittedName>
        <fullName evidence="1">Uncharacterized protein</fullName>
    </submittedName>
</protein>
<reference evidence="2" key="1">
    <citation type="submission" date="2015-09" db="EMBL/GenBank/DDBJ databases">
        <authorList>
            <consortium name="Pathogen Informatics"/>
        </authorList>
    </citation>
    <scope>NUCLEOTIDE SEQUENCE [LARGE SCALE GENOMIC DNA]</scope>
    <source>
        <strain evidence="2">Lake Konstanz</strain>
    </source>
</reference>
<organism evidence="1 2">
    <name type="scientific">Bodo saltans</name>
    <name type="common">Flagellated protozoan</name>
    <dbReference type="NCBI Taxonomy" id="75058"/>
    <lineage>
        <taxon>Eukaryota</taxon>
        <taxon>Discoba</taxon>
        <taxon>Euglenozoa</taxon>
        <taxon>Kinetoplastea</taxon>
        <taxon>Metakinetoplastina</taxon>
        <taxon>Eubodonida</taxon>
        <taxon>Bodonidae</taxon>
        <taxon>Bodo</taxon>
    </lineage>
</organism>